<evidence type="ECO:0000313" key="2">
    <source>
        <dbReference type="EMBL" id="KDR26893.1"/>
    </source>
</evidence>
<feature type="signal peptide" evidence="1">
    <location>
        <begin position="1"/>
        <end position="22"/>
    </location>
</feature>
<protein>
    <recommendedName>
        <fullName evidence="4">Purine nucleoside phosphorylase</fullName>
    </recommendedName>
</protein>
<comment type="caution">
    <text evidence="2">The sequence shown here is derived from an EMBL/GenBank/DDBJ whole genome shotgun (WGS) entry which is preliminary data.</text>
</comment>
<feature type="chain" id="PRO_5024822813" description="Purine nucleoside phosphorylase" evidence="1">
    <location>
        <begin position="23"/>
        <end position="104"/>
    </location>
</feature>
<name>A0A656QEC3_9BURK</name>
<sequence>MKSWVNAVVAVLVMSAPLASFAQFSAAVGRAELSGELVQLQKAGYSPVAEDASYPAKLQAAEMRVGDMRAAQARAEGYGSSTGAAAQSGRATMRVDTQGAFFGQ</sequence>
<evidence type="ECO:0008006" key="4">
    <source>
        <dbReference type="Google" id="ProtNLM"/>
    </source>
</evidence>
<dbReference type="EMBL" id="JFHD01000030">
    <property type="protein sequence ID" value="KDR26893.1"/>
    <property type="molecule type" value="Genomic_DNA"/>
</dbReference>
<keyword evidence="3" id="KW-1185">Reference proteome</keyword>
<dbReference type="AlphaFoldDB" id="A0A656QEC3"/>
<proteinExistence type="predicted"/>
<keyword evidence="1" id="KW-0732">Signal</keyword>
<dbReference type="InterPro" id="IPR025421">
    <property type="entry name" value="DUF4148"/>
</dbReference>
<dbReference type="Proteomes" id="UP000027451">
    <property type="component" value="Unassembled WGS sequence"/>
</dbReference>
<organism evidence="2 3">
    <name type="scientific">Caballeronia zhejiangensis</name>
    <dbReference type="NCBI Taxonomy" id="871203"/>
    <lineage>
        <taxon>Bacteria</taxon>
        <taxon>Pseudomonadati</taxon>
        <taxon>Pseudomonadota</taxon>
        <taxon>Betaproteobacteria</taxon>
        <taxon>Burkholderiales</taxon>
        <taxon>Burkholderiaceae</taxon>
        <taxon>Caballeronia</taxon>
    </lineage>
</organism>
<gene>
    <name evidence="2" type="ORF">BG60_21650</name>
</gene>
<evidence type="ECO:0000256" key="1">
    <source>
        <dbReference type="SAM" id="SignalP"/>
    </source>
</evidence>
<accession>A0A656QEC3</accession>
<evidence type="ECO:0000313" key="3">
    <source>
        <dbReference type="Proteomes" id="UP000027451"/>
    </source>
</evidence>
<dbReference type="Pfam" id="PF13663">
    <property type="entry name" value="DUF4148"/>
    <property type="match status" value="1"/>
</dbReference>
<reference evidence="2 3" key="1">
    <citation type="submission" date="2014-03" db="EMBL/GenBank/DDBJ databases">
        <title>Draft Genome Sequences of Four Burkholderia Strains.</title>
        <authorList>
            <person name="Liu X.Y."/>
            <person name="Li C.X."/>
            <person name="Xu J.H."/>
        </authorList>
    </citation>
    <scope>NUCLEOTIDE SEQUENCE [LARGE SCALE GENOMIC DNA]</scope>
    <source>
        <strain evidence="2 3">OP-1</strain>
    </source>
</reference>